<evidence type="ECO:0000313" key="1">
    <source>
        <dbReference type="EMBL" id="DAE00298.1"/>
    </source>
</evidence>
<organism evidence="1">
    <name type="scientific">Myoviridae sp. ctLnO19</name>
    <dbReference type="NCBI Taxonomy" id="2825085"/>
    <lineage>
        <taxon>Viruses</taxon>
        <taxon>Duplodnaviria</taxon>
        <taxon>Heunggongvirae</taxon>
        <taxon>Uroviricota</taxon>
        <taxon>Caudoviricetes</taxon>
    </lineage>
</organism>
<protein>
    <submittedName>
        <fullName evidence="1">Uncharacterized protein</fullName>
    </submittedName>
</protein>
<reference evidence="1" key="1">
    <citation type="journal article" date="2021" name="Proc. Natl. Acad. Sci. U.S.A.">
        <title>A Catalog of Tens of Thousands of Viruses from Human Metagenomes Reveals Hidden Associations with Chronic Diseases.</title>
        <authorList>
            <person name="Tisza M.J."/>
            <person name="Buck C.B."/>
        </authorList>
    </citation>
    <scope>NUCLEOTIDE SEQUENCE</scope>
    <source>
        <strain evidence="1">CtLnO19</strain>
    </source>
</reference>
<accession>A0A8S5P006</accession>
<dbReference type="EMBL" id="BK015301">
    <property type="protein sequence ID" value="DAE00298.1"/>
    <property type="molecule type" value="Genomic_DNA"/>
</dbReference>
<name>A0A8S5P006_9CAUD</name>
<sequence>MKFRTRNIEYRVLSVDELSINREGEYTQSREAVLDSVKRIVEGFGFRDYFYNDKYKIVFTQEIDKGTDYPDHLFLEFTLYDPMIHYGPMDIEFRLDATNHDKAGLYLVVESRAPIGTRNFNQDIGYTDKYIKPTVKAIMDCYNGKGQ</sequence>
<proteinExistence type="predicted"/>